<evidence type="ECO:0000256" key="1">
    <source>
        <dbReference type="ARBA" id="ARBA00022741"/>
    </source>
</evidence>
<dbReference type="KEGG" id="mur:EQY75_05735"/>
<dbReference type="InterPro" id="IPR003778">
    <property type="entry name" value="CT_A_B"/>
</dbReference>
<dbReference type="Gene3D" id="2.40.100.10">
    <property type="entry name" value="Cyclophilin-like"/>
    <property type="match status" value="1"/>
</dbReference>
<dbReference type="PANTHER" id="PTHR43309">
    <property type="entry name" value="5-OXOPROLINASE SUBUNIT C"/>
    <property type="match status" value="1"/>
</dbReference>
<dbReference type="AlphaFoldDB" id="A0A411E8V5"/>
<dbReference type="GO" id="GO:0005524">
    <property type="term" value="F:ATP binding"/>
    <property type="evidence" value="ECO:0007669"/>
    <property type="project" value="UniProtKB-KW"/>
</dbReference>
<evidence type="ECO:0000313" key="5">
    <source>
        <dbReference type="EMBL" id="QBA64078.1"/>
    </source>
</evidence>
<reference evidence="5 6" key="1">
    <citation type="submission" date="2019-01" db="EMBL/GenBank/DDBJ databases">
        <title>Muriicola soli sp. nov., isolated from soil.</title>
        <authorList>
            <person name="Kang H.J."/>
            <person name="Kim S.B."/>
        </authorList>
    </citation>
    <scope>NUCLEOTIDE SEQUENCE [LARGE SCALE GENOMIC DNA]</scope>
    <source>
        <strain evidence="5 6">MMS17-SY002</strain>
    </source>
</reference>
<feature type="domain" description="Carboxyltransferase" evidence="4">
    <location>
        <begin position="23"/>
        <end position="280"/>
    </location>
</feature>
<dbReference type="InterPro" id="IPR052708">
    <property type="entry name" value="PxpC"/>
</dbReference>
<dbReference type="PANTHER" id="PTHR43309:SF3">
    <property type="entry name" value="5-OXOPROLINASE SUBUNIT C"/>
    <property type="match status" value="1"/>
</dbReference>
<protein>
    <submittedName>
        <fullName evidence="5">Biotin-dependent carboxyltransferase</fullName>
    </submittedName>
</protein>
<dbReference type="GO" id="GO:0016787">
    <property type="term" value="F:hydrolase activity"/>
    <property type="evidence" value="ECO:0007669"/>
    <property type="project" value="UniProtKB-KW"/>
</dbReference>
<dbReference type="SMART" id="SM00797">
    <property type="entry name" value="AHS2"/>
    <property type="match status" value="1"/>
</dbReference>
<dbReference type="EMBL" id="CP035544">
    <property type="protein sequence ID" value="QBA64078.1"/>
    <property type="molecule type" value="Genomic_DNA"/>
</dbReference>
<dbReference type="InterPro" id="IPR029000">
    <property type="entry name" value="Cyclophilin-like_dom_sf"/>
</dbReference>
<accession>A0A411E8V5</accession>
<dbReference type="OrthoDB" id="9782422at2"/>
<evidence type="ECO:0000256" key="2">
    <source>
        <dbReference type="ARBA" id="ARBA00022801"/>
    </source>
</evidence>
<dbReference type="Pfam" id="PF02626">
    <property type="entry name" value="CT_A_B"/>
    <property type="match status" value="1"/>
</dbReference>
<keyword evidence="3" id="KW-0067">ATP-binding</keyword>
<dbReference type="Proteomes" id="UP000290889">
    <property type="component" value="Chromosome"/>
</dbReference>
<name>A0A411E8V5_9FLAO</name>
<proteinExistence type="predicted"/>
<dbReference type="GO" id="GO:0016740">
    <property type="term" value="F:transferase activity"/>
    <property type="evidence" value="ECO:0007669"/>
    <property type="project" value="UniProtKB-KW"/>
</dbReference>
<keyword evidence="6" id="KW-1185">Reference proteome</keyword>
<keyword evidence="1" id="KW-0547">Nucleotide-binding</keyword>
<organism evidence="5 6">
    <name type="scientific">Muriicola soli</name>
    <dbReference type="NCBI Taxonomy" id="2507538"/>
    <lineage>
        <taxon>Bacteria</taxon>
        <taxon>Pseudomonadati</taxon>
        <taxon>Bacteroidota</taxon>
        <taxon>Flavobacteriia</taxon>
        <taxon>Flavobacteriales</taxon>
        <taxon>Flavobacteriaceae</taxon>
        <taxon>Muriicola</taxon>
    </lineage>
</organism>
<evidence type="ECO:0000259" key="4">
    <source>
        <dbReference type="SMART" id="SM00797"/>
    </source>
</evidence>
<keyword evidence="5" id="KW-0808">Transferase</keyword>
<dbReference type="RefSeq" id="WP_129603654.1">
    <property type="nucleotide sequence ID" value="NZ_CP035544.1"/>
</dbReference>
<keyword evidence="2" id="KW-0378">Hydrolase</keyword>
<evidence type="ECO:0000313" key="6">
    <source>
        <dbReference type="Proteomes" id="UP000290889"/>
    </source>
</evidence>
<gene>
    <name evidence="5" type="ORF">EQY75_05735</name>
</gene>
<evidence type="ECO:0000256" key="3">
    <source>
        <dbReference type="ARBA" id="ARBA00022840"/>
    </source>
</evidence>
<sequence>MLKVKKSGFFTSIQDNGRYGFRHLGVPVSGAMDKASAKLANAMLENEEDTAVLEITMSGPILEFTKDTWVAITGAHFSPQLNGVDIDNHSTFRVVAGDQLTFGGHVDGLRAYIAVKGGFKTAKVLNSRSFYLPLTEKDHLLAGMEVPYDETLSFEPKIINVIPEEIERILTLRSSPAPEFDLLNDEQKELLFNQPFTIAKENNRMAYQLQELVGEHQNAMLTSATLPGTVQLTPGGKLIILMRDGQTTGGYPRILQLSEESINYLAQRAYGDKVQFKLEA</sequence>